<comment type="catalytic activity">
    <reaction evidence="22">
        <text>L-seryl-[protein] + ATP = O-phospho-L-seryl-[protein] + ADP + H(+)</text>
        <dbReference type="Rhea" id="RHEA:17989"/>
        <dbReference type="Rhea" id="RHEA-COMP:9863"/>
        <dbReference type="Rhea" id="RHEA-COMP:11604"/>
        <dbReference type="ChEBI" id="CHEBI:15378"/>
        <dbReference type="ChEBI" id="CHEBI:29999"/>
        <dbReference type="ChEBI" id="CHEBI:30616"/>
        <dbReference type="ChEBI" id="CHEBI:83421"/>
        <dbReference type="ChEBI" id="CHEBI:456216"/>
        <dbReference type="EC" id="2.7.11.1"/>
    </reaction>
</comment>
<dbReference type="GO" id="GO:0004674">
    <property type="term" value="F:protein serine/threonine kinase activity"/>
    <property type="evidence" value="ECO:0007669"/>
    <property type="project" value="UniProtKB-KW"/>
</dbReference>
<dbReference type="Gene3D" id="3.30.200.20">
    <property type="entry name" value="Phosphorylase Kinase, domain 1"/>
    <property type="match status" value="2"/>
</dbReference>
<dbReference type="PANTHER" id="PTHR47976">
    <property type="entry name" value="G-TYPE LECTIN S-RECEPTOR-LIKE SERINE/THREONINE-PROTEIN KINASE SD2-5"/>
    <property type="match status" value="1"/>
</dbReference>
<keyword evidence="6" id="KW-0597">Phosphoprotein</keyword>
<evidence type="ECO:0000256" key="13">
    <source>
        <dbReference type="ARBA" id="ARBA00022777"/>
    </source>
</evidence>
<evidence type="ECO:0000256" key="26">
    <source>
        <dbReference type="SAM" id="SignalP"/>
    </source>
</evidence>
<evidence type="ECO:0000256" key="23">
    <source>
        <dbReference type="PROSITE-ProRule" id="PRU10141"/>
    </source>
</evidence>
<dbReference type="EMBL" id="HG670306">
    <property type="protein sequence ID" value="CDM80298.1"/>
    <property type="molecule type" value="Genomic_DNA"/>
</dbReference>
<evidence type="ECO:0000256" key="17">
    <source>
        <dbReference type="ARBA" id="ARBA00023136"/>
    </source>
</evidence>
<keyword evidence="11" id="KW-0430">Lectin</keyword>
<dbReference type="GO" id="GO:0030246">
    <property type="term" value="F:carbohydrate binding"/>
    <property type="evidence" value="ECO:0007669"/>
    <property type="project" value="UniProtKB-KW"/>
</dbReference>
<dbReference type="FunFam" id="2.60.110.10:FF:000003">
    <property type="entry name" value="Thaumatin I"/>
    <property type="match status" value="1"/>
</dbReference>
<keyword evidence="15 23" id="KW-0067">ATP-binding</keyword>
<dbReference type="SUPFAM" id="SSF56112">
    <property type="entry name" value="Protein kinase-like (PK-like)"/>
    <property type="match status" value="2"/>
</dbReference>
<keyword evidence="9 25" id="KW-0812">Transmembrane</keyword>
<dbReference type="InterPro" id="IPR011009">
    <property type="entry name" value="Kinase-like_dom_sf"/>
</dbReference>
<dbReference type="Gene3D" id="1.10.510.10">
    <property type="entry name" value="Transferase(Phosphotransferase) domain 1"/>
    <property type="match status" value="2"/>
</dbReference>
<dbReference type="InterPro" id="IPR000719">
    <property type="entry name" value="Prot_kinase_dom"/>
</dbReference>
<dbReference type="GO" id="GO:0031640">
    <property type="term" value="P:killing of cells of another organism"/>
    <property type="evidence" value="ECO:0007669"/>
    <property type="project" value="UniProtKB-KW"/>
</dbReference>
<keyword evidence="5" id="KW-0929">Antimicrobial</keyword>
<evidence type="ECO:0000256" key="2">
    <source>
        <dbReference type="ARBA" id="ARBA00010607"/>
    </source>
</evidence>
<dbReference type="GO" id="GO:0050832">
    <property type="term" value="P:defense response to fungus"/>
    <property type="evidence" value="ECO:0007669"/>
    <property type="project" value="UniProtKB-KW"/>
</dbReference>
<feature type="chain" id="PRO_5009743645" description="non-specific serine/threonine protein kinase" evidence="26">
    <location>
        <begin position="26"/>
        <end position="1164"/>
    </location>
</feature>
<keyword evidence="17 25" id="KW-0472">Membrane</keyword>
<dbReference type="InterPro" id="IPR017949">
    <property type="entry name" value="Thaumatin_CS"/>
</dbReference>
<evidence type="ECO:0000256" key="8">
    <source>
        <dbReference type="ARBA" id="ARBA00022679"/>
    </source>
</evidence>
<evidence type="ECO:0000256" key="12">
    <source>
        <dbReference type="ARBA" id="ARBA00022741"/>
    </source>
</evidence>
<gene>
    <name evidence="28" type="ORF">TRAES_3BF118700100CFD_c1</name>
</gene>
<name>A0A077RRJ3_WHEAT</name>
<evidence type="ECO:0000256" key="16">
    <source>
        <dbReference type="ARBA" id="ARBA00022989"/>
    </source>
</evidence>
<comment type="catalytic activity">
    <reaction evidence="21">
        <text>L-threonyl-[protein] + ATP = O-phospho-L-threonyl-[protein] + ADP + H(+)</text>
        <dbReference type="Rhea" id="RHEA:46608"/>
        <dbReference type="Rhea" id="RHEA-COMP:11060"/>
        <dbReference type="Rhea" id="RHEA-COMP:11605"/>
        <dbReference type="ChEBI" id="CHEBI:15378"/>
        <dbReference type="ChEBI" id="CHEBI:30013"/>
        <dbReference type="ChEBI" id="CHEBI:30616"/>
        <dbReference type="ChEBI" id="CHEBI:61977"/>
        <dbReference type="ChEBI" id="CHEBI:456216"/>
        <dbReference type="EC" id="2.7.11.1"/>
    </reaction>
</comment>
<proteinExistence type="inferred from homology"/>
<keyword evidence="12 23" id="KW-0547">Nucleotide-binding</keyword>
<keyword evidence="7" id="KW-0295">Fungicide</keyword>
<dbReference type="EC" id="2.7.11.1" evidence="3"/>
<evidence type="ECO:0000256" key="11">
    <source>
        <dbReference type="ARBA" id="ARBA00022734"/>
    </source>
</evidence>
<feature type="binding site" evidence="23">
    <location>
        <position position="878"/>
    </location>
    <ligand>
        <name>ATP</name>
        <dbReference type="ChEBI" id="CHEBI:30616"/>
    </ligand>
</feature>
<evidence type="ECO:0000256" key="4">
    <source>
        <dbReference type="ARBA" id="ARBA00022527"/>
    </source>
</evidence>
<evidence type="ECO:0000256" key="24">
    <source>
        <dbReference type="SAM" id="MobiDB-lite"/>
    </source>
</evidence>
<organism evidence="28">
    <name type="scientific">Triticum aestivum</name>
    <name type="common">Wheat</name>
    <dbReference type="NCBI Taxonomy" id="4565"/>
    <lineage>
        <taxon>Eukaryota</taxon>
        <taxon>Viridiplantae</taxon>
        <taxon>Streptophyta</taxon>
        <taxon>Embryophyta</taxon>
        <taxon>Tracheophyta</taxon>
        <taxon>Spermatophyta</taxon>
        <taxon>Magnoliopsida</taxon>
        <taxon>Liliopsida</taxon>
        <taxon>Poales</taxon>
        <taxon>Poaceae</taxon>
        <taxon>BOP clade</taxon>
        <taxon>Pooideae</taxon>
        <taxon>Triticodae</taxon>
        <taxon>Triticeae</taxon>
        <taxon>Triticinae</taxon>
        <taxon>Triticum</taxon>
    </lineage>
</organism>
<evidence type="ECO:0000256" key="10">
    <source>
        <dbReference type="ARBA" id="ARBA00022729"/>
    </source>
</evidence>
<dbReference type="PRINTS" id="PR00347">
    <property type="entry name" value="THAUMATIN"/>
</dbReference>
<dbReference type="InterPro" id="IPR008271">
    <property type="entry name" value="Ser/Thr_kinase_AS"/>
</dbReference>
<evidence type="ECO:0000256" key="15">
    <source>
        <dbReference type="ARBA" id="ARBA00022840"/>
    </source>
</evidence>
<keyword evidence="10 26" id="KW-0732">Signal</keyword>
<dbReference type="SUPFAM" id="SSF49870">
    <property type="entry name" value="Osmotin, thaumatin-like protein"/>
    <property type="match status" value="1"/>
</dbReference>
<keyword evidence="16 25" id="KW-1133">Transmembrane helix</keyword>
<feature type="binding site" evidence="23">
    <location>
        <position position="232"/>
    </location>
    <ligand>
        <name>ATP</name>
        <dbReference type="ChEBI" id="CHEBI:30616"/>
    </ligand>
</feature>
<evidence type="ECO:0000256" key="6">
    <source>
        <dbReference type="ARBA" id="ARBA00022553"/>
    </source>
</evidence>
<evidence type="ECO:0000313" key="28">
    <source>
        <dbReference type="EMBL" id="CDM80298.1"/>
    </source>
</evidence>
<feature type="transmembrane region" description="Helical" evidence="25">
    <location>
        <begin position="790"/>
        <end position="813"/>
    </location>
</feature>
<dbReference type="HOGENOM" id="CLU_274909_0_0_1"/>
<dbReference type="FunFam" id="1.10.510.10:FF:000248">
    <property type="entry name" value="S-receptor-like kinase 5"/>
    <property type="match status" value="2"/>
</dbReference>
<feature type="domain" description="Protein kinase" evidence="27">
    <location>
        <begin position="851"/>
        <end position="1125"/>
    </location>
</feature>
<evidence type="ECO:0000256" key="7">
    <source>
        <dbReference type="ARBA" id="ARBA00022577"/>
    </source>
</evidence>
<evidence type="ECO:0000256" key="5">
    <source>
        <dbReference type="ARBA" id="ARBA00022529"/>
    </source>
</evidence>
<dbReference type="PANTHER" id="PTHR47976:SF9">
    <property type="entry name" value="OS01G0113650 PROTEIN"/>
    <property type="match status" value="1"/>
</dbReference>
<evidence type="ECO:0000256" key="25">
    <source>
        <dbReference type="SAM" id="Phobius"/>
    </source>
</evidence>
<evidence type="ECO:0000256" key="18">
    <source>
        <dbReference type="ARBA" id="ARBA00023157"/>
    </source>
</evidence>
<feature type="domain" description="Protein kinase" evidence="27">
    <location>
        <begin position="205"/>
        <end position="490"/>
    </location>
</feature>
<feature type="transmembrane region" description="Helical" evidence="25">
    <location>
        <begin position="145"/>
        <end position="168"/>
    </location>
</feature>
<evidence type="ECO:0000256" key="22">
    <source>
        <dbReference type="ARBA" id="ARBA00048679"/>
    </source>
</evidence>
<keyword evidence="13" id="KW-0418">Kinase</keyword>
<sequence length="1164" mass="127551">MAVVSISSPLRLLPLLLLHVAPVWPAAIPVGGGVKLDQGANVLNVCVNAVCTPINVRRSPTAESPLPAPLAKVTPTTPSTQPAPPAKATPTTPSAPPAPPAKATPTTPSAQPAPPAKVTPTAPSALPASIGPTSMKVKSSSLRRVVAILAPVGGFILLTILFLLTYFISKQTTEQQQHEMEEEEFGEVQGTPMRFTFQQLKEATEQFADKLGEGGFGSVFKGQISDERIAVKRLDRAGQGKREFAAEVQTIGSIHHINLVRLIGFCAEKSHRLLVYEYMPKGSLDRWIYGRHDNDSPPPHWRTRCKIITNIAKGLAYLHEECMKKIAHLDVKPQNILLDDDFNAKLSDFGLCKIIDRDMSQVFTRMRGTPGYLAPEWLTSQITEKADVYSFGVVVMEVISGRKNLDNSRSEESIHLITQLEEKVKTNRLVELIDNKSNDMLAHKQDVIEMMNLAMWCLQIDCKRRPKMSEVVKVLEGAMNAESNIDHNFIATSQVYFGAAGNVVSSVPPLASHVSATATSVTLLLLLFLLLPVVSTTTAVTFNITNRCSYTVWPAAVLLDGNELLEGGGGGMRLDPGKTWTLNMADDTSSGHIWARTGCSFDSKGNGSCQTGDCGGLLACKTSGELPLTIADFALNQHGSNTFFEISLRDGFNVPMEFLPMPVKGQGLGCSKGPRCVADITSQCPSKLKAPGGCRSPCRVFNDESMHCCLGPRCEPTKYSTFFVRMCPQALSFSNHAPKETDFSCPTGVNYQVVFCPPINLASSPAPSPPNSTAIGPSSTGPPSKKVDTVVSIAIVGSVVSFILTAAFILFVVHRRLTRRCHEMEEEEAEFGKLQGTPMRFTFQQLDVATEQFKDKLGEGGFGSVYKGRLGEERIAVKRLDQAGQGKSEFLAEVQTIGSIHHINLVRLFGFCAEKSHRLLVYEYMPKGSLDKWIYCQHNNTAPPLQWRVRCRIITNIAKGLSYLHEDCMKRIAHLDVKPQNILIDHDFNAKISDFGLCKLIDRDMSQVVTRMRGTPGYLAPEWLTSHITEKADVYSFGVVVMEIVSGRKNLDTSRSEESIHLITLLEEKVKNGHLVDLIDKNSNDMQAHEQDVIQMMKLAMWCLQIDCKRRPKMSEVVKVLEGTMDAESKIDLNFVVTNQANFGVAANVTSSAAPLASHLSGPR</sequence>
<dbReference type="PROSITE" id="PS00316">
    <property type="entry name" value="THAUMATIN_1"/>
    <property type="match status" value="1"/>
</dbReference>
<dbReference type="ExpressionAtlas" id="A0A077RRJ3">
    <property type="expression patterns" value="baseline and differential"/>
</dbReference>
<dbReference type="InterPro" id="IPR051343">
    <property type="entry name" value="G-type_lectin_kinases/EP1-like"/>
</dbReference>
<dbReference type="PROSITE" id="PS00108">
    <property type="entry name" value="PROTEIN_KINASE_ST"/>
    <property type="match status" value="2"/>
</dbReference>
<comment type="similarity">
    <text evidence="2">Belongs to the thaumatin family.</text>
</comment>
<dbReference type="GO" id="GO:0016020">
    <property type="term" value="C:membrane"/>
    <property type="evidence" value="ECO:0007669"/>
    <property type="project" value="UniProtKB-SubCell"/>
</dbReference>
<dbReference type="Pfam" id="PF00069">
    <property type="entry name" value="Pkinase"/>
    <property type="match status" value="2"/>
</dbReference>
<dbReference type="SMART" id="SM00205">
    <property type="entry name" value="THN"/>
    <property type="match status" value="1"/>
</dbReference>
<comment type="subcellular location">
    <subcellularLocation>
        <location evidence="1">Membrane</location>
        <topology evidence="1">Single-pass type I membrane protein</topology>
    </subcellularLocation>
</comment>
<evidence type="ECO:0000256" key="3">
    <source>
        <dbReference type="ARBA" id="ARBA00012513"/>
    </source>
</evidence>
<dbReference type="InterPro" id="IPR037176">
    <property type="entry name" value="Osmotin/thaumatin-like_sf"/>
</dbReference>
<dbReference type="FunFam" id="3.30.200.20:FF:000178">
    <property type="entry name" value="serine/threonine-protein kinase PBS1-like"/>
    <property type="match status" value="2"/>
</dbReference>
<dbReference type="Pfam" id="PF00314">
    <property type="entry name" value="Thaumatin"/>
    <property type="match status" value="1"/>
</dbReference>
<evidence type="ECO:0000256" key="9">
    <source>
        <dbReference type="ARBA" id="ARBA00022692"/>
    </source>
</evidence>
<dbReference type="Gene3D" id="2.60.110.10">
    <property type="entry name" value="Thaumatin"/>
    <property type="match status" value="1"/>
</dbReference>
<reference evidence="28" key="1">
    <citation type="journal article" date="2014" name="Science">
        <title>Structural and functional partitioning of bread wheat chromosome 3B.</title>
        <authorList>
            <person name="Choulet F."/>
            <person name="Alberti A."/>
            <person name="Theil S."/>
            <person name="Glover N."/>
            <person name="Barbe V."/>
            <person name="Daron J."/>
            <person name="Pingault L."/>
            <person name="Sourdille P."/>
            <person name="Couloux A."/>
            <person name="Paux E."/>
            <person name="Leroy P."/>
            <person name="Mangenot S."/>
            <person name="Guilhot N."/>
            <person name="Le Gouis J."/>
            <person name="Balfourier F."/>
            <person name="Alaux M."/>
            <person name="Jamilloux V."/>
            <person name="Poulain J."/>
            <person name="Durand C."/>
            <person name="Bellec A."/>
            <person name="Gaspin C."/>
            <person name="Safar J."/>
            <person name="Dolezel J."/>
            <person name="Rogers J."/>
            <person name="Vandepoele K."/>
            <person name="Aury J.M."/>
            <person name="Mayer K."/>
            <person name="Berges H."/>
            <person name="Quesneville H."/>
            <person name="Wincker P."/>
            <person name="Feuillet C."/>
        </authorList>
    </citation>
    <scope>NUCLEOTIDE SEQUENCE</scope>
</reference>
<dbReference type="AlphaFoldDB" id="A0A077RRJ3"/>
<feature type="region of interest" description="Disordered" evidence="24">
    <location>
        <begin position="58"/>
        <end position="128"/>
    </location>
</feature>
<dbReference type="CDD" id="cd14066">
    <property type="entry name" value="STKc_IRAK"/>
    <property type="match status" value="2"/>
</dbReference>
<keyword evidence="4" id="KW-0723">Serine/threonine-protein kinase</keyword>
<keyword evidence="14" id="KW-0611">Plant defense</keyword>
<evidence type="ECO:0000256" key="14">
    <source>
        <dbReference type="ARBA" id="ARBA00022821"/>
    </source>
</evidence>
<dbReference type="PROSITE" id="PS50011">
    <property type="entry name" value="PROTEIN_KINASE_DOM"/>
    <property type="match status" value="2"/>
</dbReference>
<keyword evidence="19" id="KW-0675">Receptor</keyword>
<feature type="signal peptide" evidence="26">
    <location>
        <begin position="1"/>
        <end position="25"/>
    </location>
</feature>
<feature type="compositionally biased region" description="Pro residues" evidence="24">
    <location>
        <begin position="81"/>
        <end position="102"/>
    </location>
</feature>
<evidence type="ECO:0000256" key="20">
    <source>
        <dbReference type="ARBA" id="ARBA00023180"/>
    </source>
</evidence>
<keyword evidence="8" id="KW-0808">Transferase</keyword>
<evidence type="ECO:0000259" key="27">
    <source>
        <dbReference type="PROSITE" id="PS50011"/>
    </source>
</evidence>
<dbReference type="InterPro" id="IPR001938">
    <property type="entry name" value="Thaumatin"/>
</dbReference>
<evidence type="ECO:0000256" key="21">
    <source>
        <dbReference type="ARBA" id="ARBA00047899"/>
    </source>
</evidence>
<keyword evidence="20" id="KW-0325">Glycoprotein</keyword>
<accession>A0A077RRJ3</accession>
<evidence type="ECO:0000256" key="1">
    <source>
        <dbReference type="ARBA" id="ARBA00004479"/>
    </source>
</evidence>
<dbReference type="InterPro" id="IPR017441">
    <property type="entry name" value="Protein_kinase_ATP_BS"/>
</dbReference>
<protein>
    <recommendedName>
        <fullName evidence="3">non-specific serine/threonine protein kinase</fullName>
        <ecNumber evidence="3">2.7.11.1</ecNumber>
    </recommendedName>
</protein>
<evidence type="ECO:0000256" key="19">
    <source>
        <dbReference type="ARBA" id="ARBA00023170"/>
    </source>
</evidence>
<keyword evidence="18" id="KW-1015">Disulfide bond</keyword>
<dbReference type="PROSITE" id="PS51367">
    <property type="entry name" value="THAUMATIN_2"/>
    <property type="match status" value="1"/>
</dbReference>
<dbReference type="SMART" id="SM00220">
    <property type="entry name" value="S_TKc"/>
    <property type="match status" value="2"/>
</dbReference>
<dbReference type="PROSITE" id="PS00107">
    <property type="entry name" value="PROTEIN_KINASE_ATP"/>
    <property type="match status" value="2"/>
</dbReference>
<dbReference type="GO" id="GO:0005524">
    <property type="term" value="F:ATP binding"/>
    <property type="evidence" value="ECO:0007669"/>
    <property type="project" value="UniProtKB-UniRule"/>
</dbReference>